<feature type="domain" description="Response regulatory" evidence="4">
    <location>
        <begin position="8"/>
        <end position="124"/>
    </location>
</feature>
<evidence type="ECO:0000259" key="5">
    <source>
        <dbReference type="PROSITE" id="PS51832"/>
    </source>
</evidence>
<feature type="domain" description="HD-GYP" evidence="5">
    <location>
        <begin position="151"/>
        <end position="374"/>
    </location>
</feature>
<dbReference type="InterPro" id="IPR011006">
    <property type="entry name" value="CheY-like_superfamily"/>
</dbReference>
<sequence length="376" mass="42582">MSELKKPTILIVDDNPNNLTILNELLSPAYHVRACKSGLSALKNASIDPVPDLILLDIMMPEMDGYETLQRLKKNPVHKEIPVIFISGLDGSIDEERGFQMGAVDYIIKPFISSIVLKRVNVHLELKQARDQLKSQKEWLEMEVARRIRENVIIQDITLSMISQLAETRDVDTAHHITRTQKYVEILANCMKEIFKYQEVLNDNYIARMVKAAPLHDIGKIGIPDHILLKPGKLTAEEFEIMKKHSAIGGDAIRNAIRQVVEINSVISDQFKPQALLFLEEAETIARFHHEKWDGTGYPLGLKGDKIPLAAQLMALADVFDAVTAPRVYKETWTMEQAMKMIIQQKGKHFAPDVVGAFEVEKEAFKRVLREVADEA</sequence>
<proteinExistence type="predicted"/>
<gene>
    <name evidence="6" type="ORF">SAMN06296020_11017</name>
</gene>
<dbReference type="PANTHER" id="PTHR45228:SF5">
    <property type="entry name" value="CYCLIC DI-GMP PHOSPHODIESTERASE VC_1348-RELATED"/>
    <property type="match status" value="1"/>
</dbReference>
<evidence type="ECO:0000256" key="1">
    <source>
        <dbReference type="ARBA" id="ARBA00018672"/>
    </source>
</evidence>
<dbReference type="InterPro" id="IPR037522">
    <property type="entry name" value="HD_GYP_dom"/>
</dbReference>
<dbReference type="SUPFAM" id="SSF109604">
    <property type="entry name" value="HD-domain/PDEase-like"/>
    <property type="match status" value="1"/>
</dbReference>
<dbReference type="PROSITE" id="PS50110">
    <property type="entry name" value="RESPONSE_REGULATORY"/>
    <property type="match status" value="1"/>
</dbReference>
<evidence type="ECO:0000313" key="6">
    <source>
        <dbReference type="EMBL" id="SMP62548.1"/>
    </source>
</evidence>
<dbReference type="Pfam" id="PF13487">
    <property type="entry name" value="HD_5"/>
    <property type="match status" value="1"/>
</dbReference>
<dbReference type="SUPFAM" id="SSF52172">
    <property type="entry name" value="CheY-like"/>
    <property type="match status" value="1"/>
</dbReference>
<name>A0AA45WX07_9CLOT</name>
<dbReference type="Gene3D" id="1.10.3210.10">
    <property type="entry name" value="Hypothetical protein af1432"/>
    <property type="match status" value="1"/>
</dbReference>
<dbReference type="Pfam" id="PF00072">
    <property type="entry name" value="Response_reg"/>
    <property type="match status" value="1"/>
</dbReference>
<comment type="function">
    <text evidence="2">May play the central regulatory role in sporulation. It may be an element of the effector pathway responsible for the activation of sporulation genes in response to nutritional stress. Spo0A may act in concert with spo0H (a sigma factor) to control the expression of some genes that are critical to the sporulation process.</text>
</comment>
<dbReference type="EMBL" id="FXUF01000010">
    <property type="protein sequence ID" value="SMP62548.1"/>
    <property type="molecule type" value="Genomic_DNA"/>
</dbReference>
<reference evidence="6" key="1">
    <citation type="submission" date="2017-05" db="EMBL/GenBank/DDBJ databases">
        <authorList>
            <person name="Varghese N."/>
            <person name="Submissions S."/>
        </authorList>
    </citation>
    <scope>NUCLEOTIDE SEQUENCE</scope>
    <source>
        <strain evidence="6">Su22</strain>
    </source>
</reference>
<evidence type="ECO:0000256" key="2">
    <source>
        <dbReference type="ARBA" id="ARBA00024867"/>
    </source>
</evidence>
<evidence type="ECO:0000313" key="7">
    <source>
        <dbReference type="Proteomes" id="UP001158066"/>
    </source>
</evidence>
<evidence type="ECO:0000256" key="3">
    <source>
        <dbReference type="PROSITE-ProRule" id="PRU00169"/>
    </source>
</evidence>
<dbReference type="GO" id="GO:0000160">
    <property type="term" value="P:phosphorelay signal transduction system"/>
    <property type="evidence" value="ECO:0007669"/>
    <property type="project" value="InterPro"/>
</dbReference>
<feature type="modified residue" description="4-aspartylphosphate" evidence="3">
    <location>
        <position position="57"/>
    </location>
</feature>
<dbReference type="CDD" id="cd00077">
    <property type="entry name" value="HDc"/>
    <property type="match status" value="1"/>
</dbReference>
<dbReference type="InterPro" id="IPR052020">
    <property type="entry name" value="Cyclic_di-GMP/3'3'-cGAMP_PDE"/>
</dbReference>
<comment type="caution">
    <text evidence="6">The sequence shown here is derived from an EMBL/GenBank/DDBJ whole genome shotgun (WGS) entry which is preliminary data.</text>
</comment>
<dbReference type="SMART" id="SM00471">
    <property type="entry name" value="HDc"/>
    <property type="match status" value="1"/>
</dbReference>
<dbReference type="AlphaFoldDB" id="A0AA45WX07"/>
<keyword evidence="3" id="KW-0597">Phosphoprotein</keyword>
<dbReference type="RefSeq" id="WP_283409809.1">
    <property type="nucleotide sequence ID" value="NZ_FXUF01000010.1"/>
</dbReference>
<dbReference type="PROSITE" id="PS51832">
    <property type="entry name" value="HD_GYP"/>
    <property type="match status" value="1"/>
</dbReference>
<dbReference type="Proteomes" id="UP001158066">
    <property type="component" value="Unassembled WGS sequence"/>
</dbReference>
<accession>A0AA45WX07</accession>
<dbReference type="SMART" id="SM00448">
    <property type="entry name" value="REC"/>
    <property type="match status" value="1"/>
</dbReference>
<protein>
    <recommendedName>
        <fullName evidence="1">Stage 0 sporulation protein A homolog</fullName>
    </recommendedName>
</protein>
<dbReference type="Gene3D" id="3.40.50.2300">
    <property type="match status" value="1"/>
</dbReference>
<evidence type="ECO:0000259" key="4">
    <source>
        <dbReference type="PROSITE" id="PS50110"/>
    </source>
</evidence>
<dbReference type="PANTHER" id="PTHR45228">
    <property type="entry name" value="CYCLIC DI-GMP PHOSPHODIESTERASE TM_0186-RELATED"/>
    <property type="match status" value="1"/>
</dbReference>
<organism evidence="6 7">
    <name type="scientific">Anoxynatronum buryatiense</name>
    <dbReference type="NCBI Taxonomy" id="489973"/>
    <lineage>
        <taxon>Bacteria</taxon>
        <taxon>Bacillati</taxon>
        <taxon>Bacillota</taxon>
        <taxon>Clostridia</taxon>
        <taxon>Eubacteriales</taxon>
        <taxon>Clostridiaceae</taxon>
        <taxon>Anoxynatronum</taxon>
    </lineage>
</organism>
<dbReference type="InterPro" id="IPR001789">
    <property type="entry name" value="Sig_transdc_resp-reg_receiver"/>
</dbReference>
<keyword evidence="7" id="KW-1185">Reference proteome</keyword>
<dbReference type="InterPro" id="IPR003607">
    <property type="entry name" value="HD/PDEase_dom"/>
</dbReference>